<feature type="transmembrane region" description="Helical" evidence="1">
    <location>
        <begin position="27"/>
        <end position="51"/>
    </location>
</feature>
<proteinExistence type="predicted"/>
<feature type="transmembrane region" description="Helical" evidence="1">
    <location>
        <begin position="132"/>
        <end position="155"/>
    </location>
</feature>
<evidence type="ECO:0000313" key="3">
    <source>
        <dbReference type="Proteomes" id="UP001233999"/>
    </source>
</evidence>
<dbReference type="EMBL" id="JASPKZ010007674">
    <property type="protein sequence ID" value="KAJ9583090.1"/>
    <property type="molecule type" value="Genomic_DNA"/>
</dbReference>
<keyword evidence="3" id="KW-1185">Reference proteome</keyword>
<evidence type="ECO:0000256" key="1">
    <source>
        <dbReference type="SAM" id="Phobius"/>
    </source>
</evidence>
<protein>
    <submittedName>
        <fullName evidence="2">Uncharacterized protein</fullName>
    </submittedName>
</protein>
<feature type="non-terminal residue" evidence="2">
    <location>
        <position position="162"/>
    </location>
</feature>
<comment type="caution">
    <text evidence="2">The sequence shown here is derived from an EMBL/GenBank/DDBJ whole genome shotgun (WGS) entry which is preliminary data.</text>
</comment>
<feature type="transmembrane region" description="Helical" evidence="1">
    <location>
        <begin position="104"/>
        <end position="125"/>
    </location>
</feature>
<feature type="transmembrane region" description="Helical" evidence="1">
    <location>
        <begin position="63"/>
        <end position="84"/>
    </location>
</feature>
<dbReference type="Proteomes" id="UP001233999">
    <property type="component" value="Unassembled WGS sequence"/>
</dbReference>
<keyword evidence="1" id="KW-0812">Transmembrane</keyword>
<gene>
    <name evidence="2" type="ORF">L9F63_022558</name>
</gene>
<keyword evidence="1" id="KW-1133">Transmembrane helix</keyword>
<reference evidence="2" key="1">
    <citation type="journal article" date="2023" name="IScience">
        <title>Live-bearing cockroach genome reveals convergent evolutionary mechanisms linked to viviparity in insects and beyond.</title>
        <authorList>
            <person name="Fouks B."/>
            <person name="Harrison M.C."/>
            <person name="Mikhailova A.A."/>
            <person name="Marchal E."/>
            <person name="English S."/>
            <person name="Carruthers M."/>
            <person name="Jennings E.C."/>
            <person name="Chiamaka E.L."/>
            <person name="Frigard R.A."/>
            <person name="Pippel M."/>
            <person name="Attardo G.M."/>
            <person name="Benoit J.B."/>
            <person name="Bornberg-Bauer E."/>
            <person name="Tobe S.S."/>
        </authorList>
    </citation>
    <scope>NUCLEOTIDE SEQUENCE</scope>
    <source>
        <strain evidence="2">Stay&amp;Tobe</strain>
    </source>
</reference>
<sequence length="162" mass="17882">DEVAVLVHKYHYQLLVVLTIVVVGRSILKFIVAVVVLVVGLVVIVVQVLVGKCNSKILLVRDINFRLVSVILNFCTEVPFLAFSGRSVSFQPLIVPVVDKLVPSLIFVVVVVVGKIHSQLLVAVVEKYQSELLVVGKQVPIFILIVVEVVGTRIYNFSLLVR</sequence>
<name>A0AAD8EAA0_DIPPU</name>
<reference evidence="2" key="2">
    <citation type="submission" date="2023-05" db="EMBL/GenBank/DDBJ databases">
        <authorList>
            <person name="Fouks B."/>
        </authorList>
    </citation>
    <scope>NUCLEOTIDE SEQUENCE</scope>
    <source>
        <strain evidence="2">Stay&amp;Tobe</strain>
        <tissue evidence="2">Testes</tissue>
    </source>
</reference>
<feature type="non-terminal residue" evidence="2">
    <location>
        <position position="1"/>
    </location>
</feature>
<evidence type="ECO:0000313" key="2">
    <source>
        <dbReference type="EMBL" id="KAJ9583090.1"/>
    </source>
</evidence>
<organism evidence="2 3">
    <name type="scientific">Diploptera punctata</name>
    <name type="common">Pacific beetle cockroach</name>
    <dbReference type="NCBI Taxonomy" id="6984"/>
    <lineage>
        <taxon>Eukaryota</taxon>
        <taxon>Metazoa</taxon>
        <taxon>Ecdysozoa</taxon>
        <taxon>Arthropoda</taxon>
        <taxon>Hexapoda</taxon>
        <taxon>Insecta</taxon>
        <taxon>Pterygota</taxon>
        <taxon>Neoptera</taxon>
        <taxon>Polyneoptera</taxon>
        <taxon>Dictyoptera</taxon>
        <taxon>Blattodea</taxon>
        <taxon>Blaberoidea</taxon>
        <taxon>Blaberidae</taxon>
        <taxon>Diplopterinae</taxon>
        <taxon>Diploptera</taxon>
    </lineage>
</organism>
<accession>A0AAD8EAA0</accession>
<dbReference type="AlphaFoldDB" id="A0AAD8EAA0"/>
<keyword evidence="1" id="KW-0472">Membrane</keyword>